<comment type="subcellular location">
    <subcellularLocation>
        <location evidence="1">Cell membrane</location>
        <topology evidence="1">Multi-pass membrane protein</topology>
    </subcellularLocation>
</comment>
<dbReference type="PANTHER" id="PTHR21716:SF53">
    <property type="entry name" value="PERMEASE PERM-RELATED"/>
    <property type="match status" value="1"/>
</dbReference>
<accession>A0A7W8YDF1</accession>
<dbReference type="Proteomes" id="UP000523863">
    <property type="component" value="Unassembled WGS sequence"/>
</dbReference>
<comment type="caution">
    <text evidence="10">The sequence shown here is derived from an EMBL/GenBank/DDBJ whole genome shotgun (WGS) entry which is preliminary data.</text>
</comment>
<feature type="transmembrane region" description="Helical" evidence="9">
    <location>
        <begin position="197"/>
        <end position="216"/>
    </location>
</feature>
<feature type="transmembrane region" description="Helical" evidence="9">
    <location>
        <begin position="264"/>
        <end position="292"/>
    </location>
</feature>
<dbReference type="Pfam" id="PF01594">
    <property type="entry name" value="AI-2E_transport"/>
    <property type="match status" value="1"/>
</dbReference>
<feature type="transmembrane region" description="Helical" evidence="9">
    <location>
        <begin position="298"/>
        <end position="327"/>
    </location>
</feature>
<dbReference type="GO" id="GO:0055085">
    <property type="term" value="P:transmembrane transport"/>
    <property type="evidence" value="ECO:0007669"/>
    <property type="project" value="TreeGrafter"/>
</dbReference>
<keyword evidence="11" id="KW-1185">Reference proteome</keyword>
<protein>
    <submittedName>
        <fullName evidence="10">Putative PurR-regulated permease PerM</fullName>
    </submittedName>
</protein>
<feature type="transmembrane region" description="Helical" evidence="9">
    <location>
        <begin position="114"/>
        <end position="137"/>
    </location>
</feature>
<feature type="transmembrane region" description="Helical" evidence="9">
    <location>
        <begin position="361"/>
        <end position="381"/>
    </location>
</feature>
<evidence type="ECO:0000256" key="5">
    <source>
        <dbReference type="ARBA" id="ARBA00022692"/>
    </source>
</evidence>
<reference evidence="10 11" key="1">
    <citation type="submission" date="2020-08" db="EMBL/GenBank/DDBJ databases">
        <title>Sequencing the genomes of 1000 actinobacteria strains.</title>
        <authorList>
            <person name="Klenk H.-P."/>
        </authorList>
    </citation>
    <scope>NUCLEOTIDE SEQUENCE [LARGE SCALE GENOMIC DNA]</scope>
    <source>
        <strain evidence="10 11">DSM 23694</strain>
    </source>
</reference>
<dbReference type="InterPro" id="IPR002549">
    <property type="entry name" value="AI-2E-like"/>
</dbReference>
<evidence type="ECO:0000256" key="6">
    <source>
        <dbReference type="ARBA" id="ARBA00022989"/>
    </source>
</evidence>
<evidence type="ECO:0000313" key="11">
    <source>
        <dbReference type="Proteomes" id="UP000523863"/>
    </source>
</evidence>
<dbReference type="EMBL" id="JACHBL010000001">
    <property type="protein sequence ID" value="MBB5599185.1"/>
    <property type="molecule type" value="Genomic_DNA"/>
</dbReference>
<keyword evidence="6 9" id="KW-1133">Transmembrane helix</keyword>
<keyword evidence="7 9" id="KW-0472">Membrane</keyword>
<keyword evidence="4" id="KW-1003">Cell membrane</keyword>
<gene>
    <name evidence="10" type="ORF">BKA12_002265</name>
</gene>
<feature type="compositionally biased region" description="Basic and acidic residues" evidence="8">
    <location>
        <begin position="394"/>
        <end position="425"/>
    </location>
</feature>
<evidence type="ECO:0000256" key="4">
    <source>
        <dbReference type="ARBA" id="ARBA00022475"/>
    </source>
</evidence>
<evidence type="ECO:0000256" key="7">
    <source>
        <dbReference type="ARBA" id="ARBA00023136"/>
    </source>
</evidence>
<dbReference type="AlphaFoldDB" id="A0A7W8YDF1"/>
<evidence type="ECO:0000256" key="2">
    <source>
        <dbReference type="ARBA" id="ARBA00009773"/>
    </source>
</evidence>
<evidence type="ECO:0000256" key="8">
    <source>
        <dbReference type="SAM" id="MobiDB-lite"/>
    </source>
</evidence>
<name>A0A7W8YDF1_9MICC</name>
<feature type="transmembrane region" description="Helical" evidence="9">
    <location>
        <begin position="61"/>
        <end position="79"/>
    </location>
</feature>
<dbReference type="RefSeq" id="WP_338087515.1">
    <property type="nucleotide sequence ID" value="NZ_JACHBL010000001.1"/>
</dbReference>
<evidence type="ECO:0000256" key="3">
    <source>
        <dbReference type="ARBA" id="ARBA00022448"/>
    </source>
</evidence>
<comment type="similarity">
    <text evidence="2">Belongs to the autoinducer-2 exporter (AI-2E) (TC 2.A.86) family.</text>
</comment>
<feature type="region of interest" description="Disordered" evidence="8">
    <location>
        <begin position="394"/>
        <end position="439"/>
    </location>
</feature>
<evidence type="ECO:0000256" key="1">
    <source>
        <dbReference type="ARBA" id="ARBA00004651"/>
    </source>
</evidence>
<dbReference type="GO" id="GO:0005886">
    <property type="term" value="C:plasma membrane"/>
    <property type="evidence" value="ECO:0007669"/>
    <property type="project" value="UniProtKB-SubCell"/>
</dbReference>
<evidence type="ECO:0000256" key="9">
    <source>
        <dbReference type="SAM" id="Phobius"/>
    </source>
</evidence>
<sequence>MGFSLWGHSRSAREKQQRAQVAPTALSATAIEDAFPATKPTRGERIQSMWADPMGRISTRALQLLIIVLMTTGVVIALLNLTLVVLPTLIGLIVACALWPLVRLCRKAMNATLAATTVFVGSLLVLGGIGTALFYSVRAEWPQLVEKGTAGVQELQYLLSHLPFEIPQEQIDNAFTSIKDFFLSAQFGAGALNGLSAAGNFVTGLALFLVILFFFLKDGDKMWEFFLSWLPRNVRGRWHRSGLKTVSVFGGYMRGTATVAAVDAIGIALALMILQVPLALPLGVLVFVGAFIPMVGATIAGILAVLVALVANGPMVALIVLAAVILVQQLEGNFLQPVVMGNALSLHPLIILVALTGGTVLGGLVGAVISVPLTAVAWAVIKIWSGRDEENVAQRKVEEAQAEIEAEKGRELGTDHESHDRHDSETSDAPEATPISEAK</sequence>
<feature type="transmembrane region" description="Helical" evidence="9">
    <location>
        <begin position="85"/>
        <end position="102"/>
    </location>
</feature>
<keyword evidence="5 9" id="KW-0812">Transmembrane</keyword>
<organism evidence="10 11">
    <name type="scientific">Neomicrococcus lactis</name>
    <dbReference type="NCBI Taxonomy" id="732241"/>
    <lineage>
        <taxon>Bacteria</taxon>
        <taxon>Bacillati</taxon>
        <taxon>Actinomycetota</taxon>
        <taxon>Actinomycetes</taxon>
        <taxon>Micrococcales</taxon>
        <taxon>Micrococcaceae</taxon>
        <taxon>Neomicrococcus</taxon>
    </lineage>
</organism>
<dbReference type="PANTHER" id="PTHR21716">
    <property type="entry name" value="TRANSMEMBRANE PROTEIN"/>
    <property type="match status" value="1"/>
</dbReference>
<evidence type="ECO:0000313" key="10">
    <source>
        <dbReference type="EMBL" id="MBB5599185.1"/>
    </source>
</evidence>
<keyword evidence="3" id="KW-0813">Transport</keyword>
<proteinExistence type="inferred from homology"/>